<keyword evidence="5" id="KW-0963">Cytoplasm</keyword>
<evidence type="ECO:0000313" key="7">
    <source>
        <dbReference type="Proteomes" id="UP000034581"/>
    </source>
</evidence>
<dbReference type="Pfam" id="PF02590">
    <property type="entry name" value="SPOUT_MTase"/>
    <property type="match status" value="1"/>
</dbReference>
<feature type="binding site" evidence="5">
    <location>
        <position position="92"/>
    </location>
    <ligand>
        <name>S-adenosyl-L-methionine</name>
        <dbReference type="ChEBI" id="CHEBI:59789"/>
    </ligand>
</feature>
<keyword evidence="3 5" id="KW-0949">S-adenosyl-L-methionine</keyword>
<dbReference type="STRING" id="1618350.UR67_C0001G0014"/>
<keyword evidence="5" id="KW-0698">rRNA processing</keyword>
<feature type="binding site" evidence="5">
    <location>
        <begin position="111"/>
        <end position="116"/>
    </location>
    <ligand>
        <name>S-adenosyl-L-methionine</name>
        <dbReference type="ChEBI" id="CHEBI:59789"/>
    </ligand>
</feature>
<proteinExistence type="inferred from homology"/>
<gene>
    <name evidence="5" type="primary">rlmH</name>
    <name evidence="6" type="ORF">UR67_C0001G0014</name>
</gene>
<dbReference type="CDD" id="cd18081">
    <property type="entry name" value="RlmH-like"/>
    <property type="match status" value="1"/>
</dbReference>
<evidence type="ECO:0000256" key="4">
    <source>
        <dbReference type="ARBA" id="ARBA00038303"/>
    </source>
</evidence>
<keyword evidence="2 5" id="KW-0808">Transferase</keyword>
<dbReference type="EMBL" id="LBQB01000001">
    <property type="protein sequence ID" value="KKP70105.1"/>
    <property type="molecule type" value="Genomic_DNA"/>
</dbReference>
<comment type="catalytic activity">
    <reaction evidence="5">
        <text>pseudouridine(1915) in 23S rRNA + S-adenosyl-L-methionine = N(3)-methylpseudouridine(1915) in 23S rRNA + S-adenosyl-L-homocysteine + H(+)</text>
        <dbReference type="Rhea" id="RHEA:42752"/>
        <dbReference type="Rhea" id="RHEA-COMP:10221"/>
        <dbReference type="Rhea" id="RHEA-COMP:10222"/>
        <dbReference type="ChEBI" id="CHEBI:15378"/>
        <dbReference type="ChEBI" id="CHEBI:57856"/>
        <dbReference type="ChEBI" id="CHEBI:59789"/>
        <dbReference type="ChEBI" id="CHEBI:65314"/>
        <dbReference type="ChEBI" id="CHEBI:74486"/>
        <dbReference type="EC" id="2.1.1.177"/>
    </reaction>
</comment>
<dbReference type="PANTHER" id="PTHR33603:SF1">
    <property type="entry name" value="RIBOSOMAL RNA LARGE SUBUNIT METHYLTRANSFERASE H"/>
    <property type="match status" value="1"/>
</dbReference>
<evidence type="ECO:0000256" key="1">
    <source>
        <dbReference type="ARBA" id="ARBA00022603"/>
    </source>
</evidence>
<comment type="similarity">
    <text evidence="4 5">Belongs to the RNA methyltransferase RlmH family.</text>
</comment>
<evidence type="ECO:0000256" key="5">
    <source>
        <dbReference type="HAMAP-Rule" id="MF_00658"/>
    </source>
</evidence>
<comment type="subunit">
    <text evidence="5">Homodimer.</text>
</comment>
<comment type="function">
    <text evidence="5">Specifically methylates the pseudouridine at position 1915 (m3Psi1915) in 23S rRNA.</text>
</comment>
<protein>
    <recommendedName>
        <fullName evidence="5">Ribosomal RNA large subunit methyltransferase H</fullName>
        <ecNumber evidence="5">2.1.1.177</ecNumber>
    </recommendedName>
    <alternativeName>
        <fullName evidence="5">23S rRNA (pseudouridine1915-N3)-methyltransferase</fullName>
    </alternativeName>
    <alternativeName>
        <fullName evidence="5">23S rRNA m3Psi1915 methyltransferase</fullName>
    </alternativeName>
    <alternativeName>
        <fullName evidence="5">rRNA (pseudouridine-N3-)-methyltransferase RlmH</fullName>
    </alternativeName>
</protein>
<dbReference type="SUPFAM" id="SSF75217">
    <property type="entry name" value="alpha/beta knot"/>
    <property type="match status" value="1"/>
</dbReference>
<dbReference type="HAMAP" id="MF_00658">
    <property type="entry name" value="23SrRNA_methyltr_H"/>
    <property type="match status" value="1"/>
</dbReference>
<evidence type="ECO:0000256" key="3">
    <source>
        <dbReference type="ARBA" id="ARBA00022691"/>
    </source>
</evidence>
<sequence>MTKIRILSFGNIKSYALKDLTNYYQKLVSKYSMLELVVCKDPGERKISSTDFQKIGYTVVLSDQGQSFDTLKFKEFIVDRFNQEGQITFLIGNAYGLDESALKQADLVLSLSPMTLNHELTFIILLEQLYRILNLHAGGKYHK</sequence>
<comment type="subcellular location">
    <subcellularLocation>
        <location evidence="5">Cytoplasm</location>
    </subcellularLocation>
</comment>
<dbReference type="InterPro" id="IPR029028">
    <property type="entry name" value="Alpha/beta_knot_MTases"/>
</dbReference>
<comment type="caution">
    <text evidence="6">The sequence shown here is derived from an EMBL/GenBank/DDBJ whole genome shotgun (WGS) entry which is preliminary data.</text>
</comment>
<dbReference type="PANTHER" id="PTHR33603">
    <property type="entry name" value="METHYLTRANSFERASE"/>
    <property type="match status" value="1"/>
</dbReference>
<dbReference type="AlphaFoldDB" id="A0A0G0E443"/>
<dbReference type="GO" id="GO:0005737">
    <property type="term" value="C:cytoplasm"/>
    <property type="evidence" value="ECO:0007669"/>
    <property type="project" value="UniProtKB-SubCell"/>
</dbReference>
<dbReference type="Proteomes" id="UP000034581">
    <property type="component" value="Unassembled WGS sequence"/>
</dbReference>
<dbReference type="InterPro" id="IPR003742">
    <property type="entry name" value="RlmH-like"/>
</dbReference>
<dbReference type="GO" id="GO:0070038">
    <property type="term" value="F:rRNA (pseudouridine-N3-)-methyltransferase activity"/>
    <property type="evidence" value="ECO:0007669"/>
    <property type="project" value="UniProtKB-UniRule"/>
</dbReference>
<keyword evidence="1 5" id="KW-0489">Methyltransferase</keyword>
<feature type="binding site" evidence="5">
    <location>
        <position position="61"/>
    </location>
    <ligand>
        <name>S-adenosyl-L-methionine</name>
        <dbReference type="ChEBI" id="CHEBI:59789"/>
    </ligand>
</feature>
<dbReference type="EC" id="2.1.1.177" evidence="5"/>
<evidence type="ECO:0000256" key="2">
    <source>
        <dbReference type="ARBA" id="ARBA00022679"/>
    </source>
</evidence>
<organism evidence="6 7">
    <name type="scientific">candidate division CPR3 bacterium GW2011_GWF2_35_18</name>
    <dbReference type="NCBI Taxonomy" id="1618350"/>
    <lineage>
        <taxon>Bacteria</taxon>
        <taxon>Bacteria division CPR3</taxon>
    </lineage>
</organism>
<evidence type="ECO:0000313" key="6">
    <source>
        <dbReference type="EMBL" id="KKP70105.1"/>
    </source>
</evidence>
<reference evidence="6 7" key="1">
    <citation type="journal article" date="2015" name="Nature">
        <title>rRNA introns, odd ribosomes, and small enigmatic genomes across a large radiation of phyla.</title>
        <authorList>
            <person name="Brown C.T."/>
            <person name="Hug L.A."/>
            <person name="Thomas B.C."/>
            <person name="Sharon I."/>
            <person name="Castelle C.J."/>
            <person name="Singh A."/>
            <person name="Wilkins M.J."/>
            <person name="Williams K.H."/>
            <person name="Banfield J.F."/>
        </authorList>
    </citation>
    <scope>NUCLEOTIDE SEQUENCE [LARGE SCALE GENOMIC DNA]</scope>
</reference>
<dbReference type="InterPro" id="IPR029026">
    <property type="entry name" value="tRNA_m1G_MTases_N"/>
</dbReference>
<name>A0A0G0E443_UNCC3</name>
<accession>A0A0G0E443</accession>
<dbReference type="Gene3D" id="3.40.1280.10">
    <property type="match status" value="1"/>
</dbReference>
<dbReference type="PIRSF" id="PIRSF004505">
    <property type="entry name" value="MT_bac"/>
    <property type="match status" value="1"/>
</dbReference>